<dbReference type="PANTHER" id="PTHR13696">
    <property type="entry name" value="P-LOOP CONTAINING NUCLEOSIDE TRIPHOSPHATE HYDROLASE"/>
    <property type="match status" value="1"/>
</dbReference>
<dbReference type="EMBL" id="JADKMY010000004">
    <property type="protein sequence ID" value="MBF4554361.1"/>
    <property type="molecule type" value="Genomic_DNA"/>
</dbReference>
<comment type="caution">
    <text evidence="2">The sequence shown here is derived from an EMBL/GenBank/DDBJ whole genome shotgun (WGS) entry which is preliminary data.</text>
</comment>
<protein>
    <submittedName>
        <fullName evidence="2">ParA family protein</fullName>
    </submittedName>
</protein>
<dbReference type="Proteomes" id="UP000635902">
    <property type="component" value="Unassembled WGS sequence"/>
</dbReference>
<evidence type="ECO:0000259" key="1">
    <source>
        <dbReference type="Pfam" id="PF01656"/>
    </source>
</evidence>
<name>A0ABR9ZLQ5_9CORY</name>
<reference evidence="2 3" key="1">
    <citation type="submission" date="2020-10" db="EMBL/GenBank/DDBJ databases">
        <title>Novel species in genus Corynebacterium.</title>
        <authorList>
            <person name="Zhang G."/>
        </authorList>
    </citation>
    <scope>NUCLEOTIDE SEQUENCE [LARGE SCALE GENOMIC DNA]</scope>
    <source>
        <strain evidence="2 3">DSM 45110</strain>
    </source>
</reference>
<feature type="domain" description="CobQ/CobB/MinD/ParA nucleotide binding" evidence="1">
    <location>
        <begin position="3"/>
        <end position="170"/>
    </location>
</feature>
<evidence type="ECO:0000313" key="2">
    <source>
        <dbReference type="EMBL" id="MBF4554361.1"/>
    </source>
</evidence>
<dbReference type="InterPro" id="IPR002586">
    <property type="entry name" value="CobQ/CobB/MinD/ParA_Nub-bd_dom"/>
</dbReference>
<dbReference type="Pfam" id="PF01656">
    <property type="entry name" value="CbiA"/>
    <property type="match status" value="1"/>
</dbReference>
<dbReference type="Gene3D" id="3.40.50.300">
    <property type="entry name" value="P-loop containing nucleotide triphosphate hydrolases"/>
    <property type="match status" value="1"/>
</dbReference>
<proteinExistence type="predicted"/>
<dbReference type="RefSeq" id="WP_194557270.1">
    <property type="nucleotide sequence ID" value="NZ_JADKMY010000004.1"/>
</dbReference>
<sequence length="192" mass="20644">MKIVIANTKGGCGKTVSAMFLSMAAAKEGRSVELWDADSQGSATEWAEMAAEDGESLPFKVLPVNAITVGKVGRADVTIVDTPPGDAQVIQKAIDSADLVIIPAAPSSLDLQRAWQTVAAASHRPAAVLITSAEKNTVLLRDTLAVFDDNDEADRFSTVITKQQEIRKAQGRCPQHLFGYEELFAEITERME</sequence>
<dbReference type="PANTHER" id="PTHR13696:SF96">
    <property type="entry name" value="COBQ_COBB_MIND_PARA NUCLEOTIDE BINDING DOMAIN-CONTAINING PROTEIN"/>
    <property type="match status" value="1"/>
</dbReference>
<dbReference type="CDD" id="cd02042">
    <property type="entry name" value="ParAB_family"/>
    <property type="match status" value="1"/>
</dbReference>
<organism evidence="2 3">
    <name type="scientific">Corynebacterium suicordis DSM 45110</name>
    <dbReference type="NCBI Taxonomy" id="1121369"/>
    <lineage>
        <taxon>Bacteria</taxon>
        <taxon>Bacillati</taxon>
        <taxon>Actinomycetota</taxon>
        <taxon>Actinomycetes</taxon>
        <taxon>Mycobacteriales</taxon>
        <taxon>Corynebacteriaceae</taxon>
        <taxon>Corynebacterium</taxon>
    </lineage>
</organism>
<dbReference type="InterPro" id="IPR050678">
    <property type="entry name" value="DNA_Partitioning_ATPase"/>
</dbReference>
<keyword evidence="3" id="KW-1185">Reference proteome</keyword>
<gene>
    <name evidence="2" type="ORF">IRY30_09795</name>
</gene>
<accession>A0ABR9ZLQ5</accession>
<evidence type="ECO:0000313" key="3">
    <source>
        <dbReference type="Proteomes" id="UP000635902"/>
    </source>
</evidence>
<dbReference type="SUPFAM" id="SSF52540">
    <property type="entry name" value="P-loop containing nucleoside triphosphate hydrolases"/>
    <property type="match status" value="1"/>
</dbReference>
<dbReference type="PIRSF" id="PIRSF009320">
    <property type="entry name" value="Nuc_binding_HP_1000"/>
    <property type="match status" value="1"/>
</dbReference>
<dbReference type="InterPro" id="IPR027417">
    <property type="entry name" value="P-loop_NTPase"/>
</dbReference>